<dbReference type="PANTHER" id="PTHR42870:SF1">
    <property type="entry name" value="NON-SPECIFIC LIPID-TRANSFER PROTEIN-LIKE 2"/>
    <property type="match status" value="1"/>
</dbReference>
<dbReference type="Gene3D" id="3.40.47.10">
    <property type="match status" value="1"/>
</dbReference>
<dbReference type="RefSeq" id="WP_203000822.1">
    <property type="nucleotide sequence ID" value="NZ_JADWYU010000126.1"/>
</dbReference>
<reference evidence="2" key="1">
    <citation type="submission" date="2020-12" db="EMBL/GenBank/DDBJ databases">
        <title>Genomic characterization of non-nitrogen-fixing Frankia strains.</title>
        <authorList>
            <person name="Carlos-Shanley C."/>
            <person name="Guerra T."/>
            <person name="Hahn D."/>
        </authorList>
    </citation>
    <scope>NUCLEOTIDE SEQUENCE</scope>
    <source>
        <strain evidence="2">CN6</strain>
    </source>
</reference>
<comment type="caution">
    <text evidence="2">The sequence shown here is derived from an EMBL/GenBank/DDBJ whole genome shotgun (WGS) entry which is preliminary data.</text>
</comment>
<evidence type="ECO:0000313" key="2">
    <source>
        <dbReference type="EMBL" id="MBL7630820.1"/>
    </source>
</evidence>
<sequence length="398" mass="41292">MVRPRPAAIAGVYNTVQARRLPDQTPTTLLLDAVAGVLADAGLTLADVDGLSTPGMAGGLVYDLGLGPAWQGAQPGIGAVLEAAAAIGAGLADTVLVVSADAGTYTERASTAPWTRPENEFVIPWGLFTAAEFALVARRHMTEYGTTPEQLATVAATIRNNGHANPAAVYAGRGPYTAADVLASRMVADPFHLLDCSTTSEGGCALLLTTAERAADLARPPVRVLAGGADHFGPSYRYPPAWDHTGHARRAGASGASGAEVPVNGQVGRRAFERALATAGLRRDEVDVLELYDPFSFEIIRQLEAFGFCGPGEGGPFVEDGHIAITGSHPVTTDGGTMSFSHAGSSVQMLQRVIRGAQQLRGEAGRALQVRDARVALCTAGGAGALFLHLVLLGRDRP</sequence>
<dbReference type="GO" id="GO:0016747">
    <property type="term" value="F:acyltransferase activity, transferring groups other than amino-acyl groups"/>
    <property type="evidence" value="ECO:0007669"/>
    <property type="project" value="InterPro"/>
</dbReference>
<protein>
    <submittedName>
        <fullName evidence="2">Thiolase family protein</fullName>
    </submittedName>
</protein>
<dbReference type="PANTHER" id="PTHR42870">
    <property type="entry name" value="ACETYL-COA C-ACETYLTRANSFERASE"/>
    <property type="match status" value="1"/>
</dbReference>
<accession>A0A937RKZ2</accession>
<dbReference type="InterPro" id="IPR055140">
    <property type="entry name" value="Thiolase_C_2"/>
</dbReference>
<proteinExistence type="predicted"/>
<name>A0A937RKZ2_9ACTN</name>
<evidence type="ECO:0000313" key="3">
    <source>
        <dbReference type="Proteomes" id="UP000604475"/>
    </source>
</evidence>
<dbReference type="Pfam" id="PF22691">
    <property type="entry name" value="Thiolase_C_1"/>
    <property type="match status" value="1"/>
</dbReference>
<feature type="domain" description="Thiolase C-terminal" evidence="1">
    <location>
        <begin position="269"/>
        <end position="385"/>
    </location>
</feature>
<dbReference type="Proteomes" id="UP000604475">
    <property type="component" value="Unassembled WGS sequence"/>
</dbReference>
<dbReference type="SUPFAM" id="SSF53901">
    <property type="entry name" value="Thiolase-like"/>
    <property type="match status" value="2"/>
</dbReference>
<dbReference type="EMBL" id="JAEACQ010000255">
    <property type="protein sequence ID" value="MBL7630820.1"/>
    <property type="molecule type" value="Genomic_DNA"/>
</dbReference>
<organism evidence="2 3">
    <name type="scientific">Frankia nepalensis</name>
    <dbReference type="NCBI Taxonomy" id="1836974"/>
    <lineage>
        <taxon>Bacteria</taxon>
        <taxon>Bacillati</taxon>
        <taxon>Actinomycetota</taxon>
        <taxon>Actinomycetes</taxon>
        <taxon>Frankiales</taxon>
        <taxon>Frankiaceae</taxon>
        <taxon>Frankia</taxon>
    </lineage>
</organism>
<dbReference type="AlphaFoldDB" id="A0A937RKZ2"/>
<dbReference type="InterPro" id="IPR016039">
    <property type="entry name" value="Thiolase-like"/>
</dbReference>
<evidence type="ECO:0000259" key="1">
    <source>
        <dbReference type="Pfam" id="PF22691"/>
    </source>
</evidence>
<gene>
    <name evidence="2" type="ORF">I7412_27395</name>
</gene>
<keyword evidence="3" id="KW-1185">Reference proteome</keyword>
<dbReference type="CDD" id="cd00829">
    <property type="entry name" value="SCP-x_thiolase"/>
    <property type="match status" value="1"/>
</dbReference>